<dbReference type="InterPro" id="IPR013083">
    <property type="entry name" value="Znf_RING/FYVE/PHD"/>
</dbReference>
<dbReference type="AlphaFoldDB" id="A0A8X6X6F1"/>
<keyword evidence="3 6" id="KW-0863">Zinc-finger</keyword>
<name>A0A8X6X6F1_9ARAC</name>
<evidence type="ECO:0000259" key="8">
    <source>
        <dbReference type="PROSITE" id="PS50089"/>
    </source>
</evidence>
<dbReference type="GO" id="GO:0008270">
    <property type="term" value="F:zinc ion binding"/>
    <property type="evidence" value="ECO:0007669"/>
    <property type="project" value="UniProtKB-KW"/>
</dbReference>
<dbReference type="PROSITE" id="PS50089">
    <property type="entry name" value="ZF_RING_2"/>
    <property type="match status" value="1"/>
</dbReference>
<gene>
    <name evidence="9" type="primary">bmi1b</name>
    <name evidence="9" type="ORF">TNIN_330311</name>
</gene>
<feature type="domain" description="RING-type" evidence="8">
    <location>
        <begin position="77"/>
        <end position="116"/>
    </location>
</feature>
<feature type="compositionally biased region" description="Basic and acidic residues" evidence="7">
    <location>
        <begin position="553"/>
        <end position="585"/>
    </location>
</feature>
<feature type="region of interest" description="Disordered" evidence="7">
    <location>
        <begin position="292"/>
        <end position="328"/>
    </location>
</feature>
<dbReference type="Pfam" id="PF16207">
    <property type="entry name" value="RAWUL"/>
    <property type="match status" value="1"/>
</dbReference>
<dbReference type="PANTHER" id="PTHR10825">
    <property type="entry name" value="RING FINGER DOMAIN-CONTAINING, POLYCOMB GROUP COMPONENT"/>
    <property type="match status" value="1"/>
</dbReference>
<evidence type="ECO:0000256" key="1">
    <source>
        <dbReference type="ARBA" id="ARBA00004123"/>
    </source>
</evidence>
<dbReference type="Gene3D" id="3.10.20.90">
    <property type="entry name" value="Phosphatidylinositol 3-kinase Catalytic Subunit, Chain A, domain 1"/>
    <property type="match status" value="1"/>
</dbReference>
<feature type="region of interest" description="Disordered" evidence="7">
    <location>
        <begin position="553"/>
        <end position="737"/>
    </location>
</feature>
<feature type="compositionally biased region" description="Low complexity" evidence="7">
    <location>
        <begin position="501"/>
        <end position="513"/>
    </location>
</feature>
<feature type="compositionally biased region" description="Basic and acidic residues" evidence="7">
    <location>
        <begin position="619"/>
        <end position="644"/>
    </location>
</feature>
<sequence length="863" mass="97746">MLRCFRHERRFFQLRHRRLMGRMCSAAWITVVTGFYKCARIVDKRWPFVGYVFKKVRVVMHRSTRLKITDLNPHLSCILCGGYFIDATTITECVHSFCRACIVRYLETSKYCPVCEVQVHKSRPLHYIRSDKTLQDIVYKLVPGLFHNEMKKRRELYASQPPEAIKESRDAEDRGECLDEKFIYAPDEIFSLSIEYVTELENQDPDSERDDNVPKRRFLRCPAAVTVAHLKKFIRMKYGIPYSYEVELQYDKEFLLDEYTLMDVAYIFLWRRKGPMRFFYKIVERPPKKLKVETSHPDKDLKTEEVSTTPEEETKIENEEMKEEVHTTSIQPIVTPPPVEQEKCNPIIIKKNCVEEVVVSKIDSDTKNETVSSTEEKRESKDIIENVPNASSSSKKELKATTLKFLPTAASKGSSSETKPAVMTVAPLTKPSTSVATASTTASTGTITHGLYTGISIKKSPPNTLPPFRISSHLLPPRVPPLKLSPPRFSKLESCLRQMSPKETSSKKSSSQSKKSKSSKHSCDKLESKVAQLKSASIKSIAPLVISVQHETKYESRKVQEPVVSEKKVVEPVVTKDVKETRDAPVEPNQDSKLNHDDDKMDLDSDIFEGPLVIAEPDPPSKEDTDNSEDKMPDVSSKEETKLEDPEDEEIDVVDDGEADSGRGSDISSRAEARSLSGDDDLGSPDSVPKTPEAERQHPLPIQSSTSQMEMDPKPKTPDCNGISNHTNDSASSSTMNNECGVLDLSTCSRKRTHEGDIVSPRSKPVANPAVLDKTRQTPCRSLEHPSFKVRTAVLPHINAYKSKSENGGRNFKCRGNKLTVINPDPNGDRPKLLIRNLGPRPDRSHEHFHHHHHNHHHHHQRM</sequence>
<dbReference type="GO" id="GO:0035102">
    <property type="term" value="C:PRC1 complex"/>
    <property type="evidence" value="ECO:0007669"/>
    <property type="project" value="TreeGrafter"/>
</dbReference>
<dbReference type="InterPro" id="IPR001841">
    <property type="entry name" value="Znf_RING"/>
</dbReference>
<dbReference type="InterPro" id="IPR017907">
    <property type="entry name" value="Znf_RING_CS"/>
</dbReference>
<dbReference type="Proteomes" id="UP000886998">
    <property type="component" value="Unassembled WGS sequence"/>
</dbReference>
<dbReference type="GO" id="GO:0000122">
    <property type="term" value="P:negative regulation of transcription by RNA polymerase II"/>
    <property type="evidence" value="ECO:0007669"/>
    <property type="project" value="TreeGrafter"/>
</dbReference>
<dbReference type="SMART" id="SM00184">
    <property type="entry name" value="RING"/>
    <property type="match status" value="1"/>
</dbReference>
<evidence type="ECO:0000256" key="4">
    <source>
        <dbReference type="ARBA" id="ARBA00022833"/>
    </source>
</evidence>
<protein>
    <submittedName>
        <fullName evidence="9">Polycomb complex protein BMI-1-B</fullName>
    </submittedName>
</protein>
<feature type="region of interest" description="Disordered" evidence="7">
    <location>
        <begin position="495"/>
        <end position="526"/>
    </location>
</feature>
<keyword evidence="10" id="KW-1185">Reference proteome</keyword>
<feature type="compositionally biased region" description="Polar residues" evidence="7">
    <location>
        <begin position="722"/>
        <end position="737"/>
    </location>
</feature>
<dbReference type="CDD" id="cd17082">
    <property type="entry name" value="RAWUL_PCGF2_like"/>
    <property type="match status" value="1"/>
</dbReference>
<feature type="compositionally biased region" description="Basic and acidic residues" evidence="7">
    <location>
        <begin position="312"/>
        <end position="326"/>
    </location>
</feature>
<feature type="compositionally biased region" description="Basic and acidic residues" evidence="7">
    <location>
        <begin position="364"/>
        <end position="384"/>
    </location>
</feature>
<evidence type="ECO:0000256" key="5">
    <source>
        <dbReference type="ARBA" id="ARBA00023242"/>
    </source>
</evidence>
<dbReference type="Gene3D" id="3.30.40.10">
    <property type="entry name" value="Zinc/RING finger domain, C3HC4 (zinc finger)"/>
    <property type="match status" value="1"/>
</dbReference>
<accession>A0A8X6X6F1</accession>
<evidence type="ECO:0000256" key="7">
    <source>
        <dbReference type="SAM" id="MobiDB-lite"/>
    </source>
</evidence>
<dbReference type="InterPro" id="IPR032443">
    <property type="entry name" value="RAWUL"/>
</dbReference>
<feature type="region of interest" description="Disordered" evidence="7">
    <location>
        <begin position="364"/>
        <end position="397"/>
    </location>
</feature>
<dbReference type="OrthoDB" id="1305878at2759"/>
<keyword evidence="5" id="KW-0539">Nucleus</keyword>
<feature type="compositionally biased region" description="Basic and acidic residues" evidence="7">
    <location>
        <begin position="292"/>
        <end position="305"/>
    </location>
</feature>
<dbReference type="FunFam" id="3.30.40.10:FF:000122">
    <property type="entry name" value="polycomb group RING finger protein 1"/>
    <property type="match status" value="1"/>
</dbReference>
<dbReference type="SUPFAM" id="SSF57850">
    <property type="entry name" value="RING/U-box"/>
    <property type="match status" value="1"/>
</dbReference>
<evidence type="ECO:0000313" key="9">
    <source>
        <dbReference type="EMBL" id="GFY47052.1"/>
    </source>
</evidence>
<feature type="region of interest" description="Disordered" evidence="7">
    <location>
        <begin position="839"/>
        <end position="863"/>
    </location>
</feature>
<dbReference type="GO" id="GO:1990841">
    <property type="term" value="F:promoter-specific chromatin binding"/>
    <property type="evidence" value="ECO:0007669"/>
    <property type="project" value="TreeGrafter"/>
</dbReference>
<organism evidence="9 10">
    <name type="scientific">Trichonephila inaurata madagascariensis</name>
    <dbReference type="NCBI Taxonomy" id="2747483"/>
    <lineage>
        <taxon>Eukaryota</taxon>
        <taxon>Metazoa</taxon>
        <taxon>Ecdysozoa</taxon>
        <taxon>Arthropoda</taxon>
        <taxon>Chelicerata</taxon>
        <taxon>Arachnida</taxon>
        <taxon>Araneae</taxon>
        <taxon>Araneomorphae</taxon>
        <taxon>Entelegynae</taxon>
        <taxon>Araneoidea</taxon>
        <taxon>Nephilidae</taxon>
        <taxon>Trichonephila</taxon>
        <taxon>Trichonephila inaurata</taxon>
    </lineage>
</organism>
<evidence type="ECO:0000313" key="10">
    <source>
        <dbReference type="Proteomes" id="UP000886998"/>
    </source>
</evidence>
<dbReference type="Pfam" id="PF13923">
    <property type="entry name" value="zf-C3HC4_2"/>
    <property type="match status" value="1"/>
</dbReference>
<feature type="compositionally biased region" description="Basic and acidic residues" evidence="7">
    <location>
        <begin position="593"/>
        <end position="603"/>
    </location>
</feature>
<keyword evidence="4" id="KW-0862">Zinc</keyword>
<dbReference type="PROSITE" id="PS00518">
    <property type="entry name" value="ZF_RING_1"/>
    <property type="match status" value="1"/>
</dbReference>
<evidence type="ECO:0000256" key="6">
    <source>
        <dbReference type="PROSITE-ProRule" id="PRU00175"/>
    </source>
</evidence>
<comment type="caution">
    <text evidence="9">The sequence shown here is derived from an EMBL/GenBank/DDBJ whole genome shotgun (WGS) entry which is preliminary data.</text>
</comment>
<dbReference type="PANTHER" id="PTHR10825:SF72">
    <property type="entry name" value="UBIQUITIN-LIKE DOMAIN-CONTAINING PROTEIN"/>
    <property type="match status" value="1"/>
</dbReference>
<proteinExistence type="predicted"/>
<feature type="compositionally biased region" description="Acidic residues" evidence="7">
    <location>
        <begin position="645"/>
        <end position="659"/>
    </location>
</feature>
<evidence type="ECO:0000256" key="3">
    <source>
        <dbReference type="ARBA" id="ARBA00022771"/>
    </source>
</evidence>
<keyword evidence="2" id="KW-0479">Metal-binding</keyword>
<dbReference type="EMBL" id="BMAV01005738">
    <property type="protein sequence ID" value="GFY47052.1"/>
    <property type="molecule type" value="Genomic_DNA"/>
</dbReference>
<reference evidence="9" key="1">
    <citation type="submission" date="2020-08" db="EMBL/GenBank/DDBJ databases">
        <title>Multicomponent nature underlies the extraordinary mechanical properties of spider dragline silk.</title>
        <authorList>
            <person name="Kono N."/>
            <person name="Nakamura H."/>
            <person name="Mori M."/>
            <person name="Yoshida Y."/>
            <person name="Ohtoshi R."/>
            <person name="Malay A.D."/>
            <person name="Moran D.A.P."/>
            <person name="Tomita M."/>
            <person name="Numata K."/>
            <person name="Arakawa K."/>
        </authorList>
    </citation>
    <scope>NUCLEOTIDE SEQUENCE</scope>
</reference>
<evidence type="ECO:0000256" key="2">
    <source>
        <dbReference type="ARBA" id="ARBA00022723"/>
    </source>
</evidence>
<comment type="subcellular location">
    <subcellularLocation>
        <location evidence="1">Nucleus</location>
    </subcellularLocation>
</comment>
<feature type="compositionally biased region" description="Basic residues" evidence="7">
    <location>
        <begin position="847"/>
        <end position="863"/>
    </location>
</feature>